<accession>A0A518FWI5</accession>
<proteinExistence type="predicted"/>
<dbReference type="EMBL" id="CP036317">
    <property type="protein sequence ID" value="QDV20640.1"/>
    <property type="molecule type" value="Genomic_DNA"/>
</dbReference>
<dbReference type="Proteomes" id="UP000320839">
    <property type="component" value="Chromosome"/>
</dbReference>
<organism evidence="1 2">
    <name type="scientific">Gimesia panareensis</name>
    <dbReference type="NCBI Taxonomy" id="2527978"/>
    <lineage>
        <taxon>Bacteria</taxon>
        <taxon>Pseudomonadati</taxon>
        <taxon>Planctomycetota</taxon>
        <taxon>Planctomycetia</taxon>
        <taxon>Planctomycetales</taxon>
        <taxon>Planctomycetaceae</taxon>
        <taxon>Gimesia</taxon>
    </lineage>
</organism>
<evidence type="ECO:0000313" key="1">
    <source>
        <dbReference type="EMBL" id="QDV20640.1"/>
    </source>
</evidence>
<name>A0A518FWI5_9PLAN</name>
<dbReference type="RefSeq" id="WP_145458945.1">
    <property type="nucleotide sequence ID" value="NZ_CP036317.1"/>
</dbReference>
<dbReference type="AlphaFoldDB" id="A0A518FWI5"/>
<protein>
    <submittedName>
        <fullName evidence="1">Uncharacterized protein</fullName>
    </submittedName>
</protein>
<gene>
    <name evidence="1" type="ORF">Pan153_53160</name>
</gene>
<sequence>MMIKRNTVGGQYGTVQIEPFDYRHESCPILRKAIKAADSASICRWRPADKISDQVPKYFELKFLCLKGKDSVRRFLPMTGGDALISELFAGGLAILNRHQELSAADRWSYRMMFLLFQRVKKLNNHCKRNFAGHKDLCIIVSKLESAGTKTVLPDDLGISSSGEGTPWSIKRLESEGELLAKEHGIENPNQKQAVNYGFFAAANISPLEITKSEGIESLLRIALYNEQTTVRCDPECQQWIEERILAALKKHMGDSQEKFDNWFSGGNNSFLTQISKKKCPFGKLNDGMVRSALIELGWKAYRYVGNCIHTQMRCFQNALPSPLNASEQKIFEMVYLKQNYLGDFPLLLLKERLPLLTAPMLSVLSGDDDFDFIGTIHRLLYYYSYMDNVRREADRRIQASRKVGEGNNVVETVARNGTRGQLMVDSRHDVD</sequence>
<dbReference type="OrthoDB" id="302138at2"/>
<evidence type="ECO:0000313" key="2">
    <source>
        <dbReference type="Proteomes" id="UP000320839"/>
    </source>
</evidence>
<reference evidence="1 2" key="1">
    <citation type="submission" date="2019-02" db="EMBL/GenBank/DDBJ databases">
        <title>Deep-cultivation of Planctomycetes and their phenomic and genomic characterization uncovers novel biology.</title>
        <authorList>
            <person name="Wiegand S."/>
            <person name="Jogler M."/>
            <person name="Boedeker C."/>
            <person name="Pinto D."/>
            <person name="Vollmers J."/>
            <person name="Rivas-Marin E."/>
            <person name="Kohn T."/>
            <person name="Peeters S.H."/>
            <person name="Heuer A."/>
            <person name="Rast P."/>
            <person name="Oberbeckmann S."/>
            <person name="Bunk B."/>
            <person name="Jeske O."/>
            <person name="Meyerdierks A."/>
            <person name="Storesund J.E."/>
            <person name="Kallscheuer N."/>
            <person name="Luecker S."/>
            <person name="Lage O.M."/>
            <person name="Pohl T."/>
            <person name="Merkel B.J."/>
            <person name="Hornburger P."/>
            <person name="Mueller R.-W."/>
            <person name="Bruemmer F."/>
            <person name="Labrenz M."/>
            <person name="Spormann A.M."/>
            <person name="Op den Camp H."/>
            <person name="Overmann J."/>
            <person name="Amann R."/>
            <person name="Jetten M.S.M."/>
            <person name="Mascher T."/>
            <person name="Medema M.H."/>
            <person name="Devos D.P."/>
            <person name="Kaster A.-K."/>
            <person name="Ovreas L."/>
            <person name="Rohde M."/>
            <person name="Galperin M.Y."/>
            <person name="Jogler C."/>
        </authorList>
    </citation>
    <scope>NUCLEOTIDE SEQUENCE [LARGE SCALE GENOMIC DNA]</scope>
    <source>
        <strain evidence="1 2">Pan153</strain>
    </source>
</reference>